<dbReference type="SUPFAM" id="SSF53448">
    <property type="entry name" value="Nucleotide-diphospho-sugar transferases"/>
    <property type="match status" value="1"/>
</dbReference>
<dbReference type="PANTHER" id="PTHR22916:SF51">
    <property type="entry name" value="GLYCOSYLTRANSFERASE EPSH-RELATED"/>
    <property type="match status" value="1"/>
</dbReference>
<evidence type="ECO:0000259" key="3">
    <source>
        <dbReference type="Pfam" id="PF00535"/>
    </source>
</evidence>
<gene>
    <name evidence="4" type="ORF">ACJDUH_12575</name>
</gene>
<proteinExistence type="predicted"/>
<keyword evidence="5" id="KW-1185">Reference proteome</keyword>
<comment type="caution">
    <text evidence="4">The sequence shown here is derived from an EMBL/GenBank/DDBJ whole genome shotgun (WGS) entry which is preliminary data.</text>
</comment>
<sequence length="337" mass="38998">MSRISIIMPAYNSENSITKSIQSVLNQSFQDFELIIVDDGSTDETLKLANLFASKDDRIKIISIANNGVSNARNTGIKYVQSKYLVFLDSDDYYEPRALEIIMNNIKEDTDLLIFNRFTEYKDGKFLSNKAIEECTYSSKEDIRNHAIIYINNSLLNVPWNKVYKKDIIDNNNIVFPNDIDIAEDLIFNINYIKDINNMSVINDKLIHYVIEKNKGLSAKFRENRLDIRLGIYHEFVALYKYWGLYSKEIENSLFEIVIKDVMAYFMDFYKIGCVFTKTVKISKIHDTLKIQEVKVALEKIKGEGITATFIKAVLNTNNAALILFTAKLLNSRRKYL</sequence>
<evidence type="ECO:0000256" key="1">
    <source>
        <dbReference type="ARBA" id="ARBA00022676"/>
    </source>
</evidence>
<protein>
    <submittedName>
        <fullName evidence="4">Glycosyltransferase family 2 protein</fullName>
    </submittedName>
</protein>
<organism evidence="4 5">
    <name type="scientific">Candidatus Clostridium radicumherbarum</name>
    <dbReference type="NCBI Taxonomy" id="3381662"/>
    <lineage>
        <taxon>Bacteria</taxon>
        <taxon>Bacillati</taxon>
        <taxon>Bacillota</taxon>
        <taxon>Clostridia</taxon>
        <taxon>Eubacteriales</taxon>
        <taxon>Clostridiaceae</taxon>
        <taxon>Clostridium</taxon>
    </lineage>
</organism>
<keyword evidence="1" id="KW-0328">Glycosyltransferase</keyword>
<dbReference type="PANTHER" id="PTHR22916">
    <property type="entry name" value="GLYCOSYLTRANSFERASE"/>
    <property type="match status" value="1"/>
</dbReference>
<dbReference type="EMBL" id="JBJHZY010000002">
    <property type="protein sequence ID" value="MFL0268928.1"/>
    <property type="molecule type" value="Genomic_DNA"/>
</dbReference>
<dbReference type="Gene3D" id="3.90.550.10">
    <property type="entry name" value="Spore Coat Polysaccharide Biosynthesis Protein SpsA, Chain A"/>
    <property type="match status" value="1"/>
</dbReference>
<evidence type="ECO:0000313" key="4">
    <source>
        <dbReference type="EMBL" id="MFL0268928.1"/>
    </source>
</evidence>
<dbReference type="InterPro" id="IPR001173">
    <property type="entry name" value="Glyco_trans_2-like"/>
</dbReference>
<evidence type="ECO:0000313" key="5">
    <source>
        <dbReference type="Proteomes" id="UP001623661"/>
    </source>
</evidence>
<accession>A0ABW8TVZ7</accession>
<name>A0ABW8TVZ7_9CLOT</name>
<dbReference type="Pfam" id="PF00535">
    <property type="entry name" value="Glycos_transf_2"/>
    <property type="match status" value="1"/>
</dbReference>
<dbReference type="CDD" id="cd00761">
    <property type="entry name" value="Glyco_tranf_GTA_type"/>
    <property type="match status" value="1"/>
</dbReference>
<dbReference type="Proteomes" id="UP001623661">
    <property type="component" value="Unassembled WGS sequence"/>
</dbReference>
<feature type="domain" description="Glycosyltransferase 2-like" evidence="3">
    <location>
        <begin position="5"/>
        <end position="136"/>
    </location>
</feature>
<evidence type="ECO:0000256" key="2">
    <source>
        <dbReference type="ARBA" id="ARBA00022679"/>
    </source>
</evidence>
<keyword evidence="2" id="KW-0808">Transferase</keyword>
<dbReference type="InterPro" id="IPR029044">
    <property type="entry name" value="Nucleotide-diphossugar_trans"/>
</dbReference>
<reference evidence="4 5" key="1">
    <citation type="submission" date="2024-11" db="EMBL/GenBank/DDBJ databases">
        <authorList>
            <person name="Heng Y.C."/>
            <person name="Lim A.C.H."/>
            <person name="Lee J.K.Y."/>
            <person name="Kittelmann S."/>
        </authorList>
    </citation>
    <scope>NUCLEOTIDE SEQUENCE [LARGE SCALE GENOMIC DNA]</scope>
    <source>
        <strain evidence="4 5">WILCCON 0202</strain>
    </source>
</reference>
<dbReference type="RefSeq" id="WP_406765549.1">
    <property type="nucleotide sequence ID" value="NZ_JBJHZY010000002.1"/>
</dbReference>